<keyword evidence="2 6" id="KW-0732">Signal</keyword>
<dbReference type="Pfam" id="PF00188">
    <property type="entry name" value="CAP"/>
    <property type="match status" value="1"/>
</dbReference>
<dbReference type="OrthoDB" id="337038at2759"/>
<dbReference type="GO" id="GO:0005576">
    <property type="term" value="C:extracellular region"/>
    <property type="evidence" value="ECO:0007669"/>
    <property type="project" value="InterPro"/>
</dbReference>
<evidence type="ECO:0000259" key="7">
    <source>
        <dbReference type="SMART" id="SM00198"/>
    </source>
</evidence>
<evidence type="ECO:0000256" key="5">
    <source>
        <dbReference type="ARBA" id="ARBA00073092"/>
    </source>
</evidence>
<proteinExistence type="inferred from homology"/>
<dbReference type="SMART" id="SM00198">
    <property type="entry name" value="SCP"/>
    <property type="match status" value="1"/>
</dbReference>
<dbReference type="InterPro" id="IPR014044">
    <property type="entry name" value="CAP_dom"/>
</dbReference>
<protein>
    <recommendedName>
        <fullName evidence="5">Pathogenesis-related protein 1</fullName>
    </recommendedName>
</protein>
<evidence type="ECO:0000256" key="1">
    <source>
        <dbReference type="ARBA" id="ARBA00009923"/>
    </source>
</evidence>
<dbReference type="PRINTS" id="PR00837">
    <property type="entry name" value="V5TPXLIKE"/>
</dbReference>
<keyword evidence="9" id="KW-1185">Reference proteome</keyword>
<evidence type="ECO:0000256" key="3">
    <source>
        <dbReference type="ARBA" id="ARBA00022821"/>
    </source>
</evidence>
<gene>
    <name evidence="8" type="ORF">COLO4_17809</name>
</gene>
<comment type="similarity">
    <text evidence="1">Belongs to the CRISP family.</text>
</comment>
<feature type="signal peptide" evidence="6">
    <location>
        <begin position="1"/>
        <end position="23"/>
    </location>
</feature>
<dbReference type="Proteomes" id="UP000187203">
    <property type="component" value="Unassembled WGS sequence"/>
</dbReference>
<keyword evidence="4" id="KW-1015">Disulfide bond</keyword>
<reference evidence="9" key="1">
    <citation type="submission" date="2013-09" db="EMBL/GenBank/DDBJ databases">
        <title>Corchorus olitorius genome sequencing.</title>
        <authorList>
            <person name="Alam M."/>
            <person name="Haque M.S."/>
            <person name="Islam M.S."/>
            <person name="Emdad E.M."/>
            <person name="Islam M.M."/>
            <person name="Ahmed B."/>
            <person name="Halim A."/>
            <person name="Hossen Q.M.M."/>
            <person name="Hossain M.Z."/>
            <person name="Ahmed R."/>
            <person name="Khan M.M."/>
            <person name="Islam R."/>
            <person name="Rashid M.M."/>
            <person name="Khan S.A."/>
            <person name="Rahman M.S."/>
            <person name="Alam M."/>
            <person name="Yahiya A.S."/>
            <person name="Khan M.S."/>
            <person name="Azam M.S."/>
            <person name="Haque T."/>
            <person name="Lashkar M.Z.H."/>
            <person name="Akhand A.I."/>
            <person name="Morshed G."/>
            <person name="Roy S."/>
            <person name="Uddin K.S."/>
            <person name="Rabeya T."/>
            <person name="Hossain A.S."/>
            <person name="Chowdhury A."/>
            <person name="Snigdha A.R."/>
            <person name="Mortoza M.S."/>
            <person name="Matin S.A."/>
            <person name="Hoque S.M.E."/>
            <person name="Islam M.K."/>
            <person name="Roy D.K."/>
            <person name="Haider R."/>
            <person name="Moosa M.M."/>
            <person name="Elias S.M."/>
            <person name="Hasan A.M."/>
            <person name="Jahan S."/>
            <person name="Shafiuddin M."/>
            <person name="Mahmood N."/>
            <person name="Shommy N.S."/>
        </authorList>
    </citation>
    <scope>NUCLEOTIDE SEQUENCE [LARGE SCALE GENOMIC DNA]</scope>
    <source>
        <strain evidence="9">cv. O-4</strain>
    </source>
</reference>
<organism evidence="8 9">
    <name type="scientific">Corchorus olitorius</name>
    <dbReference type="NCBI Taxonomy" id="93759"/>
    <lineage>
        <taxon>Eukaryota</taxon>
        <taxon>Viridiplantae</taxon>
        <taxon>Streptophyta</taxon>
        <taxon>Embryophyta</taxon>
        <taxon>Tracheophyta</taxon>
        <taxon>Spermatophyta</taxon>
        <taxon>Magnoliopsida</taxon>
        <taxon>eudicotyledons</taxon>
        <taxon>Gunneridae</taxon>
        <taxon>Pentapetalae</taxon>
        <taxon>rosids</taxon>
        <taxon>malvids</taxon>
        <taxon>Malvales</taxon>
        <taxon>Malvaceae</taxon>
        <taxon>Grewioideae</taxon>
        <taxon>Apeibeae</taxon>
        <taxon>Corchorus</taxon>
    </lineage>
</organism>
<keyword evidence="3" id="KW-0611">Plant defense</keyword>
<comment type="caution">
    <text evidence="8">The sequence shown here is derived from an EMBL/GenBank/DDBJ whole genome shotgun (WGS) entry which is preliminary data.</text>
</comment>
<sequence length="242" mass="26851">MAWPKISVALVCLISSLALPCFARNLVKESYNAQSQDHAMANAKPEITWERWEKVVSDAQNQAPPMVLNDKPEITWERWEKVIPDAQNQLAPPMVNDKPTTSSTSEKLVKEFLDSHNQARAKVNVKPLTWDKQVAAYAQGYANQRIGDCGLVHSGGSYGENIAWSSGDLSATDAVKMWVDEKVYYNYQSNTCASNQICGHYTQVVWGDSVHVGCAKVKCDNGGTFITCNYDPPGNYNGQKPF</sequence>
<dbReference type="InterPro" id="IPR001283">
    <property type="entry name" value="CRISP-related"/>
</dbReference>
<dbReference type="InterPro" id="IPR018244">
    <property type="entry name" value="Allrgn_V5/Tpx1_CS"/>
</dbReference>
<accession>A0A1R3JBJ1</accession>
<dbReference type="AlphaFoldDB" id="A0A1R3JBJ1"/>
<dbReference type="PROSITE" id="PS01010">
    <property type="entry name" value="CRISP_2"/>
    <property type="match status" value="1"/>
</dbReference>
<dbReference type="InterPro" id="IPR035940">
    <property type="entry name" value="CAP_sf"/>
</dbReference>
<evidence type="ECO:0000256" key="2">
    <source>
        <dbReference type="ARBA" id="ARBA00022729"/>
    </source>
</evidence>
<dbReference type="STRING" id="93759.A0A1R3JBJ1"/>
<dbReference type="SUPFAM" id="SSF55797">
    <property type="entry name" value="PR-1-like"/>
    <property type="match status" value="1"/>
</dbReference>
<evidence type="ECO:0000313" key="9">
    <source>
        <dbReference type="Proteomes" id="UP000187203"/>
    </source>
</evidence>
<feature type="chain" id="PRO_5012232756" description="Pathogenesis-related protein 1" evidence="6">
    <location>
        <begin position="24"/>
        <end position="242"/>
    </location>
</feature>
<evidence type="ECO:0000256" key="6">
    <source>
        <dbReference type="SAM" id="SignalP"/>
    </source>
</evidence>
<evidence type="ECO:0000256" key="4">
    <source>
        <dbReference type="ARBA" id="ARBA00023157"/>
    </source>
</evidence>
<dbReference type="GO" id="GO:0098542">
    <property type="term" value="P:defense response to other organism"/>
    <property type="evidence" value="ECO:0007669"/>
    <property type="project" value="UniProtKB-ARBA"/>
</dbReference>
<dbReference type="EMBL" id="AWUE01016384">
    <property type="protein sequence ID" value="OMO92202.1"/>
    <property type="molecule type" value="Genomic_DNA"/>
</dbReference>
<dbReference type="PANTHER" id="PTHR10334">
    <property type="entry name" value="CYSTEINE-RICH SECRETORY PROTEIN-RELATED"/>
    <property type="match status" value="1"/>
</dbReference>
<feature type="domain" description="SCP" evidence="7">
    <location>
        <begin position="110"/>
        <end position="238"/>
    </location>
</feature>
<dbReference type="PROSITE" id="PS01009">
    <property type="entry name" value="CRISP_1"/>
    <property type="match status" value="1"/>
</dbReference>
<dbReference type="FunFam" id="3.40.33.10:FF:000006">
    <property type="entry name" value="Putative pathogenesis-related protein 1"/>
    <property type="match status" value="1"/>
</dbReference>
<name>A0A1R3JBJ1_9ROSI</name>
<evidence type="ECO:0000313" key="8">
    <source>
        <dbReference type="EMBL" id="OMO92202.1"/>
    </source>
</evidence>
<dbReference type="Gene3D" id="3.40.33.10">
    <property type="entry name" value="CAP"/>
    <property type="match status" value="1"/>
</dbReference>
<dbReference type="CDD" id="cd05381">
    <property type="entry name" value="CAP_PR-1"/>
    <property type="match status" value="1"/>
</dbReference>